<evidence type="ECO:0000256" key="1">
    <source>
        <dbReference type="SAM" id="Coils"/>
    </source>
</evidence>
<reference evidence="2 3" key="1">
    <citation type="submission" date="2023-05" db="EMBL/GenBank/DDBJ databases">
        <title>Genomic insight into Chryseobacterium sp. wdc7 isolated forest soil (Gotjawal).</title>
        <authorList>
            <person name="Park S.-J."/>
        </authorList>
    </citation>
    <scope>NUCLEOTIDE SEQUENCE [LARGE SCALE GENOMIC DNA]</scope>
    <source>
        <strain evidence="3">wdc7</strain>
    </source>
</reference>
<keyword evidence="3" id="KW-1185">Reference proteome</keyword>
<accession>A0ABY8RDB6</accession>
<sequence>MKKLTATIQAFAVLLIMISILIFARGCTKTKNSGNPANLQAQIDSLQKELKNFRKDKELTEMRLAKFDSLDFDFYSNQKWDKFTHNHTNNIKVYYPDGSTSTGLYPQHIDLIKGQFVFAPDTKIKKHPVKFGSDDWTCVIGEMEGTFSKPMPIGNGKTIPPTNKKFKLSMATIAHWGPDGKMTEEHLFWDNQSFMKQIGLAK</sequence>
<evidence type="ECO:0000313" key="2">
    <source>
        <dbReference type="EMBL" id="WHF51494.1"/>
    </source>
</evidence>
<dbReference type="InterPro" id="IPR009959">
    <property type="entry name" value="Cyclase_SnoaL-like"/>
</dbReference>
<dbReference type="InterPro" id="IPR032710">
    <property type="entry name" value="NTF2-like_dom_sf"/>
</dbReference>
<keyword evidence="1" id="KW-0175">Coiled coil</keyword>
<gene>
    <name evidence="2" type="ORF">QGN23_13860</name>
</gene>
<dbReference type="RefSeq" id="WP_282904835.1">
    <property type="nucleotide sequence ID" value="NZ_CP124855.1"/>
</dbReference>
<proteinExistence type="predicted"/>
<dbReference type="Pfam" id="PF07366">
    <property type="entry name" value="SnoaL"/>
    <property type="match status" value="1"/>
</dbReference>
<organism evidence="2 3">
    <name type="scientific">Chryseobacterium gotjawalense</name>
    <dbReference type="NCBI Taxonomy" id="3042315"/>
    <lineage>
        <taxon>Bacteria</taxon>
        <taxon>Pseudomonadati</taxon>
        <taxon>Bacteroidota</taxon>
        <taxon>Flavobacteriia</taxon>
        <taxon>Flavobacteriales</taxon>
        <taxon>Weeksellaceae</taxon>
        <taxon>Chryseobacterium group</taxon>
        <taxon>Chryseobacterium</taxon>
    </lineage>
</organism>
<dbReference type="EMBL" id="CP124855">
    <property type="protein sequence ID" value="WHF51494.1"/>
    <property type="molecule type" value="Genomic_DNA"/>
</dbReference>
<feature type="coiled-coil region" evidence="1">
    <location>
        <begin position="36"/>
        <end position="63"/>
    </location>
</feature>
<dbReference type="Gene3D" id="3.10.450.50">
    <property type="match status" value="1"/>
</dbReference>
<dbReference type="SUPFAM" id="SSF54427">
    <property type="entry name" value="NTF2-like"/>
    <property type="match status" value="1"/>
</dbReference>
<protein>
    <submittedName>
        <fullName evidence="2">Ester cyclase</fullName>
    </submittedName>
</protein>
<name>A0ABY8RDB6_9FLAO</name>
<dbReference type="Proteomes" id="UP001241656">
    <property type="component" value="Chromosome"/>
</dbReference>
<evidence type="ECO:0000313" key="3">
    <source>
        <dbReference type="Proteomes" id="UP001241656"/>
    </source>
</evidence>